<comment type="caution">
    <text evidence="1">The sequence shown here is derived from an EMBL/GenBank/DDBJ whole genome shotgun (WGS) entry which is preliminary data.</text>
</comment>
<reference evidence="1 2" key="1">
    <citation type="journal article" date="2014" name="Agronomy (Basel)">
        <title>A Draft Genome Sequence for Ensete ventricosum, the Drought-Tolerant Tree Against Hunger.</title>
        <authorList>
            <person name="Harrison J."/>
            <person name="Moore K.A."/>
            <person name="Paszkiewicz K."/>
            <person name="Jones T."/>
            <person name="Grant M."/>
            <person name="Ambacheew D."/>
            <person name="Muzemil S."/>
            <person name="Studholme D.J."/>
        </authorList>
    </citation>
    <scope>NUCLEOTIDE SEQUENCE [LARGE SCALE GENOMIC DNA]</scope>
</reference>
<organism evidence="1 2">
    <name type="scientific">Ensete ventricosum</name>
    <name type="common">Abyssinian banana</name>
    <name type="synonym">Musa ensete</name>
    <dbReference type="NCBI Taxonomy" id="4639"/>
    <lineage>
        <taxon>Eukaryota</taxon>
        <taxon>Viridiplantae</taxon>
        <taxon>Streptophyta</taxon>
        <taxon>Embryophyta</taxon>
        <taxon>Tracheophyta</taxon>
        <taxon>Spermatophyta</taxon>
        <taxon>Magnoliopsida</taxon>
        <taxon>Liliopsida</taxon>
        <taxon>Zingiberales</taxon>
        <taxon>Musaceae</taxon>
        <taxon>Ensete</taxon>
    </lineage>
</organism>
<protein>
    <submittedName>
        <fullName evidence="1">Uncharacterized protein</fullName>
    </submittedName>
</protein>
<dbReference type="AlphaFoldDB" id="A0A444EDW1"/>
<name>A0A444EDW1_ENSVE</name>
<dbReference type="Proteomes" id="UP000287651">
    <property type="component" value="Unassembled WGS sequence"/>
</dbReference>
<sequence length="77" mass="8787">MVAGACRGDAYLKHPRWYDIFMLYRVFAPDVLGWTFRLLLSDHRAKPTIGRPLLEASPPRNPLAFSPGSPRLQHIVE</sequence>
<accession>A0A444EDW1</accession>
<evidence type="ECO:0000313" key="2">
    <source>
        <dbReference type="Proteomes" id="UP000287651"/>
    </source>
</evidence>
<dbReference type="EMBL" id="AMZH03011857">
    <property type="protein sequence ID" value="RRT52110.1"/>
    <property type="molecule type" value="Genomic_DNA"/>
</dbReference>
<evidence type="ECO:0000313" key="1">
    <source>
        <dbReference type="EMBL" id="RRT52110.1"/>
    </source>
</evidence>
<proteinExistence type="predicted"/>
<gene>
    <name evidence="1" type="ORF">B296_00050670</name>
</gene>